<reference evidence="4 5" key="1">
    <citation type="submission" date="2024-01" db="EMBL/GenBank/DDBJ databases">
        <title>Genome insights into Plantactinospora sonchi sp. nov.</title>
        <authorList>
            <person name="Wang L."/>
        </authorList>
    </citation>
    <scope>NUCLEOTIDE SEQUENCE [LARGE SCALE GENOMIC DNA]</scope>
    <source>
        <strain evidence="4 5">NEAU-QY2</strain>
    </source>
</reference>
<dbReference type="GO" id="GO:0016787">
    <property type="term" value="F:hydrolase activity"/>
    <property type="evidence" value="ECO:0007669"/>
    <property type="project" value="UniProtKB-KW"/>
</dbReference>
<sequence length="691" mass="76147">MTNMKRRTVLTVALGGAGLAAVPAVTTAVGATPAAAAPHRDSDVVGVGDTSIRVEFDDKLRSRVALKDVNLTRFDASETLLVGGTTIDDFTYRGHETRKTRHPRHGAGVQVTIRGDSGTGVRKTVELTSFQRLTGMIVMKVTYTNRSGAALKVTGWRSGAHELLDRAGGFYTFSGTTYEDRRDWVQPVTDGFDQKNSLGMDSSDYGGGTPMASVWRSGGGLSVGHVEPVARILRLPVRRTANGASIAVEGDAARTLKPGQELTTDTTFLTAHPGDHFVPLQRYRDYMSDIGLRAPKTPAPAFEAIWCAWGYEREFTVEQVVGTLPKVREIGLKWAVLDDGWQTNEGDWDLNPQKFPGGEADMRAFTKRIRDAGMRARLWWAPLAADPGSNLFKARPDMLLLDRDGNKQEVTWWDAYTLCPAYQPTVDYFVRQVKRFIGDWGYEGLKIDGQHLNGVTPCYNPAHGHARPEESTEGLARFWKAVYEAAHETNPNAVIELCPCGTAFAFHNLPYIDQYPGSDPTSSYQVRTKGKTMKALMGQGASYAGDHVELSDNGDDFASSYGVGAVLSTKFTYPAGPDNDTLLTPEKEALWRRWVELYNENLLPTGEYRGELYDIGFDKPEAHVVTKDGALHYAFYADQWDGAVELRGLGRSRYRLTDPFNGVALGTVDARHNTVRLSFEKFQLVVAEPIG</sequence>
<accession>A0ABU7RNF4</accession>
<keyword evidence="1 4" id="KW-0378">Hydrolase</keyword>
<dbReference type="RefSeq" id="WP_331213156.1">
    <property type="nucleotide sequence ID" value="NZ_JAZGQK010000004.1"/>
</dbReference>
<dbReference type="InterPro" id="IPR013785">
    <property type="entry name" value="Aldolase_TIM"/>
</dbReference>
<dbReference type="InterPro" id="IPR006311">
    <property type="entry name" value="TAT_signal"/>
</dbReference>
<evidence type="ECO:0000313" key="5">
    <source>
        <dbReference type="Proteomes" id="UP001332243"/>
    </source>
</evidence>
<comment type="caution">
    <text evidence="4">The sequence shown here is derived from an EMBL/GenBank/DDBJ whole genome shotgun (WGS) entry which is preliminary data.</text>
</comment>
<name>A0ABU7RNF4_9ACTN</name>
<gene>
    <name evidence="4" type="ORF">V1633_05905</name>
</gene>
<evidence type="ECO:0000313" key="4">
    <source>
        <dbReference type="EMBL" id="MEE6258026.1"/>
    </source>
</evidence>
<dbReference type="EMBL" id="JAZGQK010000004">
    <property type="protein sequence ID" value="MEE6258026.1"/>
    <property type="molecule type" value="Genomic_DNA"/>
</dbReference>
<protein>
    <submittedName>
        <fullName evidence="4">Glycoside hydrolase family 36 protein</fullName>
    </submittedName>
</protein>
<dbReference type="InterPro" id="IPR002252">
    <property type="entry name" value="Glyco_hydro_36"/>
</dbReference>
<feature type="chain" id="PRO_5045845002" evidence="3">
    <location>
        <begin position="29"/>
        <end position="691"/>
    </location>
</feature>
<evidence type="ECO:0000256" key="2">
    <source>
        <dbReference type="ARBA" id="ARBA00023295"/>
    </source>
</evidence>
<dbReference type="Pfam" id="PF02065">
    <property type="entry name" value="Melibiase"/>
    <property type="match status" value="1"/>
</dbReference>
<dbReference type="Gene3D" id="3.20.20.70">
    <property type="entry name" value="Aldolase class I"/>
    <property type="match status" value="1"/>
</dbReference>
<keyword evidence="5" id="KW-1185">Reference proteome</keyword>
<proteinExistence type="predicted"/>
<dbReference type="PANTHER" id="PTHR43053:SF3">
    <property type="entry name" value="ALPHA-GALACTOSIDASE C-RELATED"/>
    <property type="match status" value="1"/>
</dbReference>
<keyword evidence="2" id="KW-0326">Glycosidase</keyword>
<dbReference type="SUPFAM" id="SSF51445">
    <property type="entry name" value="(Trans)glycosidases"/>
    <property type="match status" value="1"/>
</dbReference>
<dbReference type="CDD" id="cd14791">
    <property type="entry name" value="GH36"/>
    <property type="match status" value="1"/>
</dbReference>
<keyword evidence="3" id="KW-0732">Signal</keyword>
<evidence type="ECO:0000256" key="3">
    <source>
        <dbReference type="SAM" id="SignalP"/>
    </source>
</evidence>
<feature type="signal peptide" evidence="3">
    <location>
        <begin position="1"/>
        <end position="28"/>
    </location>
</feature>
<organism evidence="4 5">
    <name type="scientific">Plantactinospora sonchi</name>
    <dbReference type="NCBI Taxonomy" id="1544735"/>
    <lineage>
        <taxon>Bacteria</taxon>
        <taxon>Bacillati</taxon>
        <taxon>Actinomycetota</taxon>
        <taxon>Actinomycetes</taxon>
        <taxon>Micromonosporales</taxon>
        <taxon>Micromonosporaceae</taxon>
        <taxon>Plantactinospora</taxon>
    </lineage>
</organism>
<dbReference type="InterPro" id="IPR017853">
    <property type="entry name" value="GH"/>
</dbReference>
<dbReference type="Proteomes" id="UP001332243">
    <property type="component" value="Unassembled WGS sequence"/>
</dbReference>
<evidence type="ECO:0000256" key="1">
    <source>
        <dbReference type="ARBA" id="ARBA00022801"/>
    </source>
</evidence>
<dbReference type="PANTHER" id="PTHR43053">
    <property type="entry name" value="GLYCOSIDASE FAMILY 31"/>
    <property type="match status" value="1"/>
</dbReference>
<dbReference type="InterPro" id="IPR050985">
    <property type="entry name" value="Alpha-glycosidase_related"/>
</dbReference>
<dbReference type="PROSITE" id="PS51318">
    <property type="entry name" value="TAT"/>
    <property type="match status" value="1"/>
</dbReference>